<dbReference type="CDD" id="cd16332">
    <property type="entry name" value="Prp-like"/>
    <property type="match status" value="1"/>
</dbReference>
<name>A0A7X3MGS5_9FIRM</name>
<dbReference type="GO" id="GO:0042254">
    <property type="term" value="P:ribosome biogenesis"/>
    <property type="evidence" value="ECO:0007669"/>
    <property type="project" value="UniProtKB-KW"/>
</dbReference>
<dbReference type="RefSeq" id="WP_159751270.1">
    <property type="nucleotide sequence ID" value="NZ_CASSPE010000400.1"/>
</dbReference>
<sequence>MIHVTIYQNENSECVGFRTEGHAGYSEKGSDVVCAAASMLVINTINAIERYAKDPCSVINNDEVGLIAYYLVNGYPSADAGLLLNTMILGLVNMADDDNYAEYIDLTFEEV</sequence>
<dbReference type="InterPro" id="IPR036764">
    <property type="entry name" value="Peptidase_Prp_sf"/>
</dbReference>
<keyword evidence="1" id="KW-0690">Ribosome biogenesis</keyword>
<dbReference type="Pfam" id="PF04327">
    <property type="entry name" value="Peptidase_Prp"/>
    <property type="match status" value="1"/>
</dbReference>
<dbReference type="EMBL" id="WUQX01000001">
    <property type="protein sequence ID" value="MXP76099.1"/>
    <property type="molecule type" value="Genomic_DNA"/>
</dbReference>
<dbReference type="AlphaFoldDB" id="A0A7X3MGS5"/>
<dbReference type="SUPFAM" id="SSF118010">
    <property type="entry name" value="TM1457-like"/>
    <property type="match status" value="1"/>
</dbReference>
<keyword evidence="2 7" id="KW-0645">Protease</keyword>
<comment type="similarity">
    <text evidence="5">Belongs to the Prp family.</text>
</comment>
<accession>A0A7X3MGS5</accession>
<keyword evidence="8" id="KW-1185">Reference proteome</keyword>
<dbReference type="PANTHER" id="PTHR39178:SF1">
    <property type="entry name" value="RIBOSOMAL-PROCESSING CYSTEINE PROTEASE PRP"/>
    <property type="match status" value="1"/>
</dbReference>
<evidence type="ECO:0000256" key="5">
    <source>
        <dbReference type="ARBA" id="ARBA00044503"/>
    </source>
</evidence>
<protein>
    <recommendedName>
        <fullName evidence="6">Ribosomal processing cysteine protease Prp</fullName>
    </recommendedName>
</protein>
<evidence type="ECO:0000256" key="6">
    <source>
        <dbReference type="ARBA" id="ARBA00044538"/>
    </source>
</evidence>
<dbReference type="Proteomes" id="UP000460412">
    <property type="component" value="Unassembled WGS sequence"/>
</dbReference>
<comment type="caution">
    <text evidence="7">The sequence shown here is derived from an EMBL/GenBank/DDBJ whole genome shotgun (WGS) entry which is preliminary data.</text>
</comment>
<evidence type="ECO:0000256" key="1">
    <source>
        <dbReference type="ARBA" id="ARBA00022517"/>
    </source>
</evidence>
<keyword evidence="4" id="KW-0788">Thiol protease</keyword>
<reference evidence="7 8" key="1">
    <citation type="submission" date="2019-12" db="EMBL/GenBank/DDBJ databases">
        <title>Sporaefaciens musculi gen. nov., sp. nov., a novel bacterium isolated from the caecum of an obese mouse.</title>
        <authorList>
            <person name="Rasmussen T.S."/>
            <person name="Streidl T."/>
            <person name="Hitch T.C.A."/>
            <person name="Wortmann E."/>
            <person name="Deptula P."/>
            <person name="Hansen M."/>
            <person name="Nielsen D.S."/>
            <person name="Clavel T."/>
            <person name="Vogensen F.K."/>
        </authorList>
    </citation>
    <scope>NUCLEOTIDE SEQUENCE [LARGE SCALE GENOMIC DNA]</scope>
    <source>
        <strain evidence="7 8">WCA-9-b2</strain>
    </source>
</reference>
<dbReference type="InterPro" id="IPR007422">
    <property type="entry name" value="Peptidase_Prp"/>
</dbReference>
<evidence type="ECO:0000256" key="4">
    <source>
        <dbReference type="ARBA" id="ARBA00022807"/>
    </source>
</evidence>
<evidence type="ECO:0000256" key="3">
    <source>
        <dbReference type="ARBA" id="ARBA00022801"/>
    </source>
</evidence>
<dbReference type="GO" id="GO:0008234">
    <property type="term" value="F:cysteine-type peptidase activity"/>
    <property type="evidence" value="ECO:0007669"/>
    <property type="project" value="UniProtKB-KW"/>
</dbReference>
<dbReference type="GO" id="GO:0006508">
    <property type="term" value="P:proteolysis"/>
    <property type="evidence" value="ECO:0007669"/>
    <property type="project" value="UniProtKB-KW"/>
</dbReference>
<evidence type="ECO:0000313" key="8">
    <source>
        <dbReference type="Proteomes" id="UP000460412"/>
    </source>
</evidence>
<keyword evidence="3" id="KW-0378">Hydrolase</keyword>
<gene>
    <name evidence="7" type="ORF">GN277_12070</name>
</gene>
<evidence type="ECO:0000256" key="2">
    <source>
        <dbReference type="ARBA" id="ARBA00022670"/>
    </source>
</evidence>
<dbReference type="Gene3D" id="3.30.70.1490">
    <property type="entry name" value="Cysteine protease Prp"/>
    <property type="match status" value="1"/>
</dbReference>
<organism evidence="7 8">
    <name type="scientific">Sporofaciens musculi</name>
    <dbReference type="NCBI Taxonomy" id="2681861"/>
    <lineage>
        <taxon>Bacteria</taxon>
        <taxon>Bacillati</taxon>
        <taxon>Bacillota</taxon>
        <taxon>Clostridia</taxon>
        <taxon>Lachnospirales</taxon>
        <taxon>Lachnospiraceae</taxon>
        <taxon>Sporofaciens</taxon>
    </lineage>
</organism>
<evidence type="ECO:0000313" key="7">
    <source>
        <dbReference type="EMBL" id="MXP76099.1"/>
    </source>
</evidence>
<dbReference type="PANTHER" id="PTHR39178">
    <property type="entry name" value="HYPOTHETICAL RIBOSOME-ASSOCIATED PROTEIN"/>
    <property type="match status" value="1"/>
</dbReference>
<proteinExistence type="inferred from homology"/>